<dbReference type="PANTHER" id="PTHR32308">
    <property type="entry name" value="LYASE BETA SUBUNIT, PUTATIVE (AFU_ORTHOLOGUE AFUA_4G13030)-RELATED"/>
    <property type="match status" value="1"/>
</dbReference>
<keyword evidence="4 6" id="KW-0460">Magnesium</keyword>
<dbReference type="PANTHER" id="PTHR32308:SF10">
    <property type="entry name" value="CITRATE LYASE SUBUNIT BETA"/>
    <property type="match status" value="1"/>
</dbReference>
<evidence type="ECO:0000313" key="8">
    <source>
        <dbReference type="EMBL" id="CDX40453.1"/>
    </source>
</evidence>
<evidence type="ECO:0000259" key="7">
    <source>
        <dbReference type="Pfam" id="PF03328"/>
    </source>
</evidence>
<evidence type="ECO:0000256" key="4">
    <source>
        <dbReference type="ARBA" id="ARBA00022842"/>
    </source>
</evidence>
<protein>
    <submittedName>
        <fullName evidence="8">(3S)-malyl-CoA thioesterase</fullName>
    </submittedName>
</protein>
<keyword evidence="3 6" id="KW-0479">Metal-binding</keyword>
<reference evidence="8 9" key="1">
    <citation type="submission" date="2014-08" db="EMBL/GenBank/DDBJ databases">
        <authorList>
            <person name="Moulin Lionel"/>
        </authorList>
    </citation>
    <scope>NUCLEOTIDE SEQUENCE [LARGE SCALE GENOMIC DNA]</scope>
</reference>
<evidence type="ECO:0000256" key="5">
    <source>
        <dbReference type="PIRSR" id="PIRSR015582-1"/>
    </source>
</evidence>
<evidence type="ECO:0000256" key="2">
    <source>
        <dbReference type="ARBA" id="ARBA00005568"/>
    </source>
</evidence>
<comment type="cofactor">
    <cofactor evidence="1">
        <name>Mg(2+)</name>
        <dbReference type="ChEBI" id="CHEBI:18420"/>
    </cofactor>
</comment>
<gene>
    <name evidence="8" type="primary">mcl</name>
    <name evidence="8" type="ORF">MPLDJ20_270144</name>
</gene>
<comment type="similarity">
    <text evidence="2">Belongs to the HpcH/HpaI aldolase family.</text>
</comment>
<evidence type="ECO:0000256" key="1">
    <source>
        <dbReference type="ARBA" id="ARBA00001946"/>
    </source>
</evidence>
<dbReference type="EMBL" id="CCNB01000020">
    <property type="protein sequence ID" value="CDX40453.1"/>
    <property type="molecule type" value="Genomic_DNA"/>
</dbReference>
<dbReference type="Gene3D" id="3.20.20.60">
    <property type="entry name" value="Phosphoenolpyruvate-binding domains"/>
    <property type="match status" value="1"/>
</dbReference>
<feature type="domain" description="HpcH/HpaI aldolase/citrate lyase" evidence="7">
    <location>
        <begin position="47"/>
        <end position="263"/>
    </location>
</feature>
<dbReference type="InterPro" id="IPR015813">
    <property type="entry name" value="Pyrv/PenolPyrv_kinase-like_dom"/>
</dbReference>
<evidence type="ECO:0000313" key="9">
    <source>
        <dbReference type="Proteomes" id="UP000046373"/>
    </source>
</evidence>
<dbReference type="InterPro" id="IPR011206">
    <property type="entry name" value="Citrate_lyase_beta/mcl1/mcl2"/>
</dbReference>
<accession>A0A090FFK9</accession>
<evidence type="ECO:0000256" key="6">
    <source>
        <dbReference type="PIRSR" id="PIRSR015582-2"/>
    </source>
</evidence>
<proteinExistence type="inferred from homology"/>
<feature type="binding site" evidence="6">
    <location>
        <position position="197"/>
    </location>
    <ligand>
        <name>Mg(2+)</name>
        <dbReference type="ChEBI" id="CHEBI:18420"/>
    </ligand>
</feature>
<feature type="binding site" evidence="5">
    <location>
        <position position="108"/>
    </location>
    <ligand>
        <name>substrate</name>
    </ligand>
</feature>
<dbReference type="PIRSF" id="PIRSF015582">
    <property type="entry name" value="Cit_lyase_B"/>
    <property type="match status" value="1"/>
</dbReference>
<dbReference type="Proteomes" id="UP000046373">
    <property type="component" value="Unassembled WGS sequence"/>
</dbReference>
<dbReference type="GO" id="GO:0003824">
    <property type="term" value="F:catalytic activity"/>
    <property type="evidence" value="ECO:0007669"/>
    <property type="project" value="InterPro"/>
</dbReference>
<dbReference type="AlphaFoldDB" id="A0A090FFK9"/>
<dbReference type="GO" id="GO:0000287">
    <property type="term" value="F:magnesium ion binding"/>
    <property type="evidence" value="ECO:0007669"/>
    <property type="project" value="TreeGrafter"/>
</dbReference>
<dbReference type="InterPro" id="IPR040442">
    <property type="entry name" value="Pyrv_kinase-like_dom_sf"/>
</dbReference>
<dbReference type="Pfam" id="PF03328">
    <property type="entry name" value="HpcH_HpaI"/>
    <property type="match status" value="1"/>
</dbReference>
<feature type="binding site" evidence="6">
    <location>
        <position position="166"/>
    </location>
    <ligand>
        <name>Mg(2+)</name>
        <dbReference type="ChEBI" id="CHEBI:18420"/>
    </ligand>
</feature>
<dbReference type="SUPFAM" id="SSF51621">
    <property type="entry name" value="Phosphoenolpyruvate/pyruvate domain"/>
    <property type="match status" value="1"/>
</dbReference>
<organism evidence="8 9">
    <name type="scientific">Mesorhizobium plurifarium</name>
    <dbReference type="NCBI Taxonomy" id="69974"/>
    <lineage>
        <taxon>Bacteria</taxon>
        <taxon>Pseudomonadati</taxon>
        <taxon>Pseudomonadota</taxon>
        <taxon>Alphaproteobacteria</taxon>
        <taxon>Hyphomicrobiales</taxon>
        <taxon>Phyllobacteriaceae</taxon>
        <taxon>Mesorhizobium</taxon>
    </lineage>
</organism>
<feature type="binding site" evidence="5">
    <location>
        <position position="166"/>
    </location>
    <ligand>
        <name>substrate</name>
    </ligand>
</feature>
<dbReference type="GO" id="GO:0006107">
    <property type="term" value="P:oxaloacetate metabolic process"/>
    <property type="evidence" value="ECO:0007669"/>
    <property type="project" value="TreeGrafter"/>
</dbReference>
<sequence>MSAKRTERGLALPYAIGPPLKGPPHLASSAITRHRSAMAQEPYSPRRSVLYIPASNDKALAKLASLACDAIIIDLEDAVLPTDKKAARDKVAGILAARPERRCEMVVRINPLASEWGTHDLLAVAKAEPDGILLPKIGTPRDILEAGDLLDDNFVPDSVKLWAMVETPRALLNIGAIAELGRDPASRLTCFVAGTNDLVKATGILADRRYLMPWLMQLVLAARAGGLDVIDGVANDFRDLDAFARECAEAAAMGFDGKSLIHPAQIEPANRAFSPSAEALAGAHAIRDAFARPENAGKGVIALDGKMVERLHLAEAEKLLAKAASIGA</sequence>
<name>A0A090FFK9_MESPL</name>
<evidence type="ECO:0000256" key="3">
    <source>
        <dbReference type="ARBA" id="ARBA00022723"/>
    </source>
</evidence>
<dbReference type="InterPro" id="IPR005000">
    <property type="entry name" value="Aldolase/citrate-lyase_domain"/>
</dbReference>